<dbReference type="PANTHER" id="PTHR31993">
    <property type="entry name" value="UBA-LIKE DOMAIN-CONTAINING PROTEIN 2"/>
    <property type="match status" value="1"/>
</dbReference>
<dbReference type="InterPro" id="IPR054109">
    <property type="entry name" value="UBA_8"/>
</dbReference>
<evidence type="ECO:0000313" key="3">
    <source>
        <dbReference type="EMBL" id="CAD7637732.1"/>
    </source>
</evidence>
<dbReference type="Proteomes" id="UP000759131">
    <property type="component" value="Unassembled WGS sequence"/>
</dbReference>
<accession>A0A7R9Q9L9</accession>
<keyword evidence="4" id="KW-1185">Reference proteome</keyword>
<dbReference type="InterPro" id="IPR039310">
    <property type="entry name" value="UBALD1/2"/>
</dbReference>
<dbReference type="Gene3D" id="1.10.8.10">
    <property type="entry name" value="DNA helicase RuvA subunit, C-terminal domain"/>
    <property type="match status" value="1"/>
</dbReference>
<organism evidence="3">
    <name type="scientific">Medioppia subpectinata</name>
    <dbReference type="NCBI Taxonomy" id="1979941"/>
    <lineage>
        <taxon>Eukaryota</taxon>
        <taxon>Metazoa</taxon>
        <taxon>Ecdysozoa</taxon>
        <taxon>Arthropoda</taxon>
        <taxon>Chelicerata</taxon>
        <taxon>Arachnida</taxon>
        <taxon>Acari</taxon>
        <taxon>Acariformes</taxon>
        <taxon>Sarcoptiformes</taxon>
        <taxon>Oribatida</taxon>
        <taxon>Brachypylina</taxon>
        <taxon>Oppioidea</taxon>
        <taxon>Oppiidae</taxon>
        <taxon>Medioppia</taxon>
    </lineage>
</organism>
<dbReference type="Pfam" id="PF22566">
    <property type="entry name" value="UBA_8"/>
    <property type="match status" value="1"/>
</dbReference>
<gene>
    <name evidence="3" type="ORF">OSB1V03_LOCUS17098</name>
</gene>
<protein>
    <recommendedName>
        <fullName evidence="2">UBA-like domain-containing protein</fullName>
    </recommendedName>
</protein>
<evidence type="ECO:0000313" key="4">
    <source>
        <dbReference type="Proteomes" id="UP000759131"/>
    </source>
</evidence>
<dbReference type="SUPFAM" id="SSF46934">
    <property type="entry name" value="UBA-like"/>
    <property type="match status" value="1"/>
</dbReference>
<dbReference type="PANTHER" id="PTHR31993:SF4">
    <property type="entry name" value="UBA-LIKE DOMAIN-CONTAINING PROTEIN"/>
    <property type="match status" value="1"/>
</dbReference>
<dbReference type="CDD" id="cd14343">
    <property type="entry name" value="UBA_F100B_like"/>
    <property type="match status" value="1"/>
</dbReference>
<dbReference type="EMBL" id="OC874593">
    <property type="protein sequence ID" value="CAD7637732.1"/>
    <property type="molecule type" value="Genomic_DNA"/>
</dbReference>
<proteinExistence type="inferred from homology"/>
<evidence type="ECO:0000259" key="2">
    <source>
        <dbReference type="Pfam" id="PF22566"/>
    </source>
</evidence>
<name>A0A7R9Q9L9_9ACAR</name>
<evidence type="ECO:0000256" key="1">
    <source>
        <dbReference type="ARBA" id="ARBA00006090"/>
    </source>
</evidence>
<dbReference type="AlphaFoldDB" id="A0A7R9Q9L9"/>
<sequence>MATQARALHCHHWVSRAIRVVCLVSSCGSVNHQLRDKTSCDSSHTFATICLPITSNTSNTSFAMDSLREQVMINQFVSAAGCARDQAIQLLQSTHWQFETALSMFFQESNACHSNPHLKSVWCLTRDMNLR</sequence>
<reference evidence="3" key="1">
    <citation type="submission" date="2020-11" db="EMBL/GenBank/DDBJ databases">
        <authorList>
            <person name="Tran Van P."/>
        </authorList>
    </citation>
    <scope>NUCLEOTIDE SEQUENCE</scope>
</reference>
<dbReference type="OrthoDB" id="6093553at2759"/>
<dbReference type="EMBL" id="CAJPIZ010020018">
    <property type="protein sequence ID" value="CAG2117144.1"/>
    <property type="molecule type" value="Genomic_DNA"/>
</dbReference>
<comment type="similarity">
    <text evidence="1">Belongs to the UBALD family.</text>
</comment>
<feature type="domain" description="UBA-like" evidence="2">
    <location>
        <begin position="68"/>
        <end position="109"/>
    </location>
</feature>
<dbReference type="InterPro" id="IPR009060">
    <property type="entry name" value="UBA-like_sf"/>
</dbReference>